<dbReference type="Gene3D" id="1.20.1740.10">
    <property type="entry name" value="Amino acid/polyamine transporter I"/>
    <property type="match status" value="1"/>
</dbReference>
<dbReference type="GO" id="GO:0022857">
    <property type="term" value="F:transmembrane transporter activity"/>
    <property type="evidence" value="ECO:0007669"/>
    <property type="project" value="InterPro"/>
</dbReference>
<dbReference type="InterPro" id="IPR004840">
    <property type="entry name" value="Amino_acid_permease_CS"/>
</dbReference>
<dbReference type="InterPro" id="IPR002293">
    <property type="entry name" value="AA/rel_permease1"/>
</dbReference>
<dbReference type="OrthoDB" id="10054429at2759"/>
<dbReference type="PIRSF" id="PIRSF006060">
    <property type="entry name" value="AA_transporter"/>
    <property type="match status" value="1"/>
</dbReference>
<feature type="transmembrane region" description="Helical" evidence="6">
    <location>
        <begin position="122"/>
        <end position="146"/>
    </location>
</feature>
<dbReference type="Pfam" id="PF13520">
    <property type="entry name" value="AA_permease_2"/>
    <property type="match status" value="1"/>
</dbReference>
<keyword evidence="4 6" id="KW-1133">Transmembrane helix</keyword>
<keyword evidence="2" id="KW-0813">Transport</keyword>
<feature type="transmembrane region" description="Helical" evidence="6">
    <location>
        <begin position="436"/>
        <end position="458"/>
    </location>
</feature>
<feature type="transmembrane region" description="Helical" evidence="6">
    <location>
        <begin position="34"/>
        <end position="56"/>
    </location>
</feature>
<feature type="transmembrane region" description="Helical" evidence="6">
    <location>
        <begin position="308"/>
        <end position="339"/>
    </location>
</feature>
<feature type="transmembrane region" description="Helical" evidence="6">
    <location>
        <begin position="189"/>
        <end position="208"/>
    </location>
</feature>
<accession>A0A8H7QYJ6</accession>
<gene>
    <name evidence="7" type="ORF">INT46_006477</name>
</gene>
<dbReference type="PANTHER" id="PTHR45649">
    <property type="entry name" value="AMINO-ACID PERMEASE BAT1"/>
    <property type="match status" value="1"/>
</dbReference>
<feature type="transmembrane region" description="Helical" evidence="6">
    <location>
        <begin position="268"/>
        <end position="288"/>
    </location>
</feature>
<keyword evidence="8" id="KW-1185">Reference proteome</keyword>
<feature type="transmembrane region" description="Helical" evidence="6">
    <location>
        <begin position="158"/>
        <end position="177"/>
    </location>
</feature>
<protein>
    <submittedName>
        <fullName evidence="7">Uncharacterized protein</fullName>
    </submittedName>
</protein>
<evidence type="ECO:0000313" key="7">
    <source>
        <dbReference type="EMBL" id="KAG2200098.1"/>
    </source>
</evidence>
<dbReference type="AlphaFoldDB" id="A0A8H7QYJ6"/>
<evidence type="ECO:0000256" key="2">
    <source>
        <dbReference type="ARBA" id="ARBA00022448"/>
    </source>
</evidence>
<comment type="caution">
    <text evidence="7">The sequence shown here is derived from an EMBL/GenBank/DDBJ whole genome shotgun (WGS) entry which is preliminary data.</text>
</comment>
<organism evidence="7 8">
    <name type="scientific">Mucor plumbeus</name>
    <dbReference type="NCBI Taxonomy" id="97098"/>
    <lineage>
        <taxon>Eukaryota</taxon>
        <taxon>Fungi</taxon>
        <taxon>Fungi incertae sedis</taxon>
        <taxon>Mucoromycota</taxon>
        <taxon>Mucoromycotina</taxon>
        <taxon>Mucoromycetes</taxon>
        <taxon>Mucorales</taxon>
        <taxon>Mucorineae</taxon>
        <taxon>Mucoraceae</taxon>
        <taxon>Mucor</taxon>
    </lineage>
</organism>
<evidence type="ECO:0000256" key="6">
    <source>
        <dbReference type="SAM" id="Phobius"/>
    </source>
</evidence>
<dbReference type="PROSITE" id="PS00218">
    <property type="entry name" value="AMINO_ACID_PERMEASE_1"/>
    <property type="match status" value="1"/>
</dbReference>
<reference evidence="7" key="1">
    <citation type="submission" date="2020-12" db="EMBL/GenBank/DDBJ databases">
        <title>Metabolic potential, ecology and presence of endohyphal bacteria is reflected in genomic diversity of Mucoromycotina.</title>
        <authorList>
            <person name="Muszewska A."/>
            <person name="Okrasinska A."/>
            <person name="Steczkiewicz K."/>
            <person name="Drgas O."/>
            <person name="Orlowska M."/>
            <person name="Perlinska-Lenart U."/>
            <person name="Aleksandrzak-Piekarczyk T."/>
            <person name="Szatraj K."/>
            <person name="Zielenkiewicz U."/>
            <person name="Pilsyk S."/>
            <person name="Malc E."/>
            <person name="Mieczkowski P."/>
            <person name="Kruszewska J.S."/>
            <person name="Biernat P."/>
            <person name="Pawlowska J."/>
        </authorList>
    </citation>
    <scope>NUCLEOTIDE SEQUENCE</scope>
    <source>
        <strain evidence="7">CBS 226.32</strain>
    </source>
</reference>
<proteinExistence type="predicted"/>
<evidence type="ECO:0000256" key="4">
    <source>
        <dbReference type="ARBA" id="ARBA00022989"/>
    </source>
</evidence>
<evidence type="ECO:0000313" key="8">
    <source>
        <dbReference type="Proteomes" id="UP000650833"/>
    </source>
</evidence>
<evidence type="ECO:0000256" key="3">
    <source>
        <dbReference type="ARBA" id="ARBA00022692"/>
    </source>
</evidence>
<evidence type="ECO:0000256" key="1">
    <source>
        <dbReference type="ARBA" id="ARBA00004141"/>
    </source>
</evidence>
<keyword evidence="5 6" id="KW-0472">Membrane</keyword>
<feature type="transmembrane region" description="Helical" evidence="6">
    <location>
        <begin position="68"/>
        <end position="101"/>
    </location>
</feature>
<dbReference type="Proteomes" id="UP000650833">
    <property type="component" value="Unassembled WGS sequence"/>
</dbReference>
<comment type="subcellular location">
    <subcellularLocation>
        <location evidence="1">Membrane</location>
        <topology evidence="1">Multi-pass membrane protein</topology>
    </subcellularLocation>
</comment>
<feature type="transmembrane region" description="Helical" evidence="6">
    <location>
        <begin position="394"/>
        <end position="415"/>
    </location>
</feature>
<feature type="transmembrane region" description="Helical" evidence="6">
    <location>
        <begin position="228"/>
        <end position="247"/>
    </location>
</feature>
<dbReference type="EMBL" id="JAEPRC010000327">
    <property type="protein sequence ID" value="KAG2200098.1"/>
    <property type="molecule type" value="Genomic_DNA"/>
</dbReference>
<dbReference type="GO" id="GO:0006865">
    <property type="term" value="P:amino acid transport"/>
    <property type="evidence" value="ECO:0007669"/>
    <property type="project" value="InterPro"/>
</dbReference>
<feature type="transmembrane region" description="Helical" evidence="6">
    <location>
        <begin position="370"/>
        <end position="388"/>
    </location>
</feature>
<dbReference type="PANTHER" id="PTHR45649:SF26">
    <property type="entry name" value="OS04G0435100 PROTEIN"/>
    <property type="match status" value="1"/>
</dbReference>
<name>A0A8H7QYJ6_9FUNG</name>
<keyword evidence="3 6" id="KW-0812">Transmembrane</keyword>
<sequence>MPPKLTAAEIEANDAAKLNELGYKQELKRELSSFGNYGLALSVVCISSGLTSLFLYGLNTGGPVVMVWGWVVVSIFTMMVALSMAEISSAYPTSGGLYWWAARLSSKRYAPFTSWMTGWFNLIGQFAVTAGINYGIALMIAATIYIGTDGAWTPTVGATVGIHIAMCVTHGIANSLGPKVMTGVNSFSTWWQVIAPVVIIVTILAKAPTHQSASFVFTYFNNNSGWASPGYVAVVGLLQAQFTLTGFDSSAHMSEETKNAEISGPVGMVSAVLVSAIMGFLFIIAFLFSIQNLETTVGSATGFPVMQIIYDCVGHAGAIVLMVMLIIACWQCGFASVAANSRMIYAFSRDNAMPGSKYWHKIDVKRQSPINAVWLSVFIASLLALPALGNSTAFSAITSVATIGLYISYAVPIFAKLVNKKQFNRGPLHLGRFSEIINIIAIFWICLITVLFVLPPVYPIEAVSMNYACLAVGLVFFGAGGSFLIDARKWFTGPIINFSKDELEQAHLEKDRQDFQLNDDLENSPVTNKEEISSAIISKHKDKVEVSQVENAL</sequence>
<dbReference type="GO" id="GO:0016020">
    <property type="term" value="C:membrane"/>
    <property type="evidence" value="ECO:0007669"/>
    <property type="project" value="UniProtKB-SubCell"/>
</dbReference>
<feature type="transmembrane region" description="Helical" evidence="6">
    <location>
        <begin position="464"/>
        <end position="485"/>
    </location>
</feature>
<evidence type="ECO:0000256" key="5">
    <source>
        <dbReference type="ARBA" id="ARBA00023136"/>
    </source>
</evidence>